<evidence type="ECO:0000256" key="3">
    <source>
        <dbReference type="ARBA" id="ARBA00023002"/>
    </source>
</evidence>
<dbReference type="Pfam" id="PF13561">
    <property type="entry name" value="adh_short_C2"/>
    <property type="match status" value="1"/>
</dbReference>
<dbReference type="PROSITE" id="PS00061">
    <property type="entry name" value="ADH_SHORT"/>
    <property type="match status" value="1"/>
</dbReference>
<dbReference type="OrthoDB" id="1669814at2759"/>
<dbReference type="InterPro" id="IPR020904">
    <property type="entry name" value="Sc_DH/Rdtase_CS"/>
</dbReference>
<dbReference type="GO" id="GO:0016491">
    <property type="term" value="F:oxidoreductase activity"/>
    <property type="evidence" value="ECO:0007669"/>
    <property type="project" value="UniProtKB-KW"/>
</dbReference>
<dbReference type="SUPFAM" id="SSF51735">
    <property type="entry name" value="NAD(P)-binding Rossmann-fold domains"/>
    <property type="match status" value="1"/>
</dbReference>
<gene>
    <name evidence="4" type="ORF">DFQ27_006406</name>
</gene>
<evidence type="ECO:0000256" key="1">
    <source>
        <dbReference type="ARBA" id="ARBA00006484"/>
    </source>
</evidence>
<dbReference type="PRINTS" id="PR00081">
    <property type="entry name" value="GDHRDH"/>
</dbReference>
<protein>
    <recommendedName>
        <fullName evidence="6">Short-chain dehydrogenase</fullName>
    </recommendedName>
</protein>
<organism evidence="4 5">
    <name type="scientific">Actinomortierella ambigua</name>
    <dbReference type="NCBI Taxonomy" id="1343610"/>
    <lineage>
        <taxon>Eukaryota</taxon>
        <taxon>Fungi</taxon>
        <taxon>Fungi incertae sedis</taxon>
        <taxon>Mucoromycota</taxon>
        <taxon>Mortierellomycotina</taxon>
        <taxon>Mortierellomycetes</taxon>
        <taxon>Mortierellales</taxon>
        <taxon>Mortierellaceae</taxon>
        <taxon>Actinomortierella</taxon>
    </lineage>
</organism>
<proteinExistence type="inferred from homology"/>
<dbReference type="InterPro" id="IPR002347">
    <property type="entry name" value="SDR_fam"/>
</dbReference>
<comment type="caution">
    <text evidence="4">The sequence shown here is derived from an EMBL/GenBank/DDBJ whole genome shotgun (WGS) entry which is preliminary data.</text>
</comment>
<comment type="similarity">
    <text evidence="1">Belongs to the short-chain dehydrogenases/reductases (SDR) family.</text>
</comment>
<dbReference type="InterPro" id="IPR036291">
    <property type="entry name" value="NAD(P)-bd_dom_sf"/>
</dbReference>
<dbReference type="AlphaFoldDB" id="A0A9P6U1I8"/>
<evidence type="ECO:0000313" key="4">
    <source>
        <dbReference type="EMBL" id="KAG0255155.1"/>
    </source>
</evidence>
<sequence>MTSTPQDMVGKVAFITGSAKHLGKAFAIGLAKRGCDVVIHHRKDNAEAERTAKEIQALGRRTMIVQGELTSVKVIQDIFQQILKAFGKIDIVVNNAGSILKKQMSEITEAEYDAIFNINAKVPFFIMREAHKHMADYGRVINIGSTLMAVYTGEYSVYAGSKASLECFTRAMAREVGARGITVNTVAPGPLDTPFFHGQETKETAAHHTSLSVAGRLGEEKDIVPVVEFLASPASQWVTSQTIFVNGGIIGR</sequence>
<reference evidence="4" key="1">
    <citation type="journal article" date="2020" name="Fungal Divers.">
        <title>Resolving the Mortierellaceae phylogeny through synthesis of multi-gene phylogenetics and phylogenomics.</title>
        <authorList>
            <person name="Vandepol N."/>
            <person name="Liber J."/>
            <person name="Desiro A."/>
            <person name="Na H."/>
            <person name="Kennedy M."/>
            <person name="Barry K."/>
            <person name="Grigoriev I.V."/>
            <person name="Miller A.N."/>
            <person name="O'Donnell K."/>
            <person name="Stajich J.E."/>
            <person name="Bonito G."/>
        </authorList>
    </citation>
    <scope>NUCLEOTIDE SEQUENCE</scope>
    <source>
        <strain evidence="4">BC1065</strain>
    </source>
</reference>
<name>A0A9P6U1I8_9FUNG</name>
<dbReference type="PANTHER" id="PTHR43639:SF1">
    <property type="entry name" value="SHORT-CHAIN DEHYDROGENASE_REDUCTASE FAMILY PROTEIN"/>
    <property type="match status" value="1"/>
</dbReference>
<dbReference type="FunFam" id="3.40.50.720:FF:000084">
    <property type="entry name" value="Short-chain dehydrogenase reductase"/>
    <property type="match status" value="1"/>
</dbReference>
<keyword evidence="3" id="KW-0560">Oxidoreductase</keyword>
<keyword evidence="2" id="KW-0521">NADP</keyword>
<keyword evidence="5" id="KW-1185">Reference proteome</keyword>
<dbReference type="Proteomes" id="UP000807716">
    <property type="component" value="Unassembled WGS sequence"/>
</dbReference>
<evidence type="ECO:0000313" key="5">
    <source>
        <dbReference type="Proteomes" id="UP000807716"/>
    </source>
</evidence>
<dbReference type="EMBL" id="JAAAJB010000475">
    <property type="protein sequence ID" value="KAG0255155.1"/>
    <property type="molecule type" value="Genomic_DNA"/>
</dbReference>
<dbReference type="Gene3D" id="3.40.50.720">
    <property type="entry name" value="NAD(P)-binding Rossmann-like Domain"/>
    <property type="match status" value="1"/>
</dbReference>
<evidence type="ECO:0000256" key="2">
    <source>
        <dbReference type="ARBA" id="ARBA00022857"/>
    </source>
</evidence>
<dbReference type="PRINTS" id="PR00080">
    <property type="entry name" value="SDRFAMILY"/>
</dbReference>
<accession>A0A9P6U1I8</accession>
<dbReference type="PANTHER" id="PTHR43639">
    <property type="entry name" value="OXIDOREDUCTASE, SHORT-CHAIN DEHYDROGENASE/REDUCTASE FAMILY (AFU_ORTHOLOGUE AFUA_5G02870)"/>
    <property type="match status" value="1"/>
</dbReference>
<evidence type="ECO:0008006" key="6">
    <source>
        <dbReference type="Google" id="ProtNLM"/>
    </source>
</evidence>